<evidence type="ECO:0000256" key="14">
    <source>
        <dbReference type="NCBIfam" id="TIGR00437"/>
    </source>
</evidence>
<feature type="transmembrane region" description="Helical" evidence="17">
    <location>
        <begin position="281"/>
        <end position="307"/>
    </location>
</feature>
<dbReference type="InterPro" id="IPR027417">
    <property type="entry name" value="P-loop_NTPase"/>
</dbReference>
<evidence type="ECO:0000259" key="18">
    <source>
        <dbReference type="PROSITE" id="PS51711"/>
    </source>
</evidence>
<feature type="transmembrane region" description="Helical" evidence="17">
    <location>
        <begin position="686"/>
        <end position="708"/>
    </location>
</feature>
<gene>
    <name evidence="19" type="primary">feoB</name>
    <name evidence="19" type="ORF">H9705_04570</name>
</gene>
<keyword evidence="16" id="KW-0479">Metal-binding</keyword>
<evidence type="ECO:0000313" key="19">
    <source>
        <dbReference type="EMBL" id="HJC15086.1"/>
    </source>
</evidence>
<dbReference type="InterPro" id="IPR030389">
    <property type="entry name" value="G_FEOB_dom"/>
</dbReference>
<dbReference type="Gene3D" id="1.10.287.1770">
    <property type="match status" value="1"/>
</dbReference>
<comment type="subcellular location">
    <subcellularLocation>
        <location evidence="2">Cell inner membrane</location>
        <topology evidence="2">Multi-pass membrane protein</topology>
    </subcellularLocation>
    <subcellularLocation>
        <location evidence="17">Cell membrane</location>
        <topology evidence="17">Multi-pass membrane protein</topology>
    </subcellularLocation>
</comment>
<dbReference type="InterPro" id="IPR011640">
    <property type="entry name" value="Fe2_transport_prot_B_C"/>
</dbReference>
<reference evidence="19" key="1">
    <citation type="journal article" date="2021" name="PeerJ">
        <title>Extensive microbial diversity within the chicken gut microbiome revealed by metagenomics and culture.</title>
        <authorList>
            <person name="Gilroy R."/>
            <person name="Ravi A."/>
            <person name="Getino M."/>
            <person name="Pursley I."/>
            <person name="Horton D.L."/>
            <person name="Alikhan N.F."/>
            <person name="Baker D."/>
            <person name="Gharbi K."/>
            <person name="Hall N."/>
            <person name="Watson M."/>
            <person name="Adriaenssens E.M."/>
            <person name="Foster-Nyarko E."/>
            <person name="Jarju S."/>
            <person name="Secka A."/>
            <person name="Antonio M."/>
            <person name="Oren A."/>
            <person name="Chaudhuri R.R."/>
            <person name="La Ragione R."/>
            <person name="Hildebrand F."/>
            <person name="Pallen M.J."/>
        </authorList>
    </citation>
    <scope>NUCLEOTIDE SEQUENCE</scope>
    <source>
        <strain evidence="19">CHK185-5351</strain>
    </source>
</reference>
<comment type="caution">
    <text evidence="19">The sequence shown here is derived from an EMBL/GenBank/DDBJ whole genome shotgun (WGS) entry which is preliminary data.</text>
</comment>
<keyword evidence="13 17" id="KW-0472">Membrane</keyword>
<feature type="transmembrane region" description="Helical" evidence="17">
    <location>
        <begin position="422"/>
        <end position="446"/>
    </location>
</feature>
<evidence type="ECO:0000256" key="7">
    <source>
        <dbReference type="ARBA" id="ARBA00022692"/>
    </source>
</evidence>
<evidence type="ECO:0000256" key="6">
    <source>
        <dbReference type="ARBA" id="ARBA00022519"/>
    </source>
</evidence>
<evidence type="ECO:0000256" key="4">
    <source>
        <dbReference type="ARBA" id="ARBA00022475"/>
    </source>
</evidence>
<dbReference type="SUPFAM" id="SSF52540">
    <property type="entry name" value="P-loop containing nucleoside triphosphate hydrolases"/>
    <property type="match status" value="1"/>
</dbReference>
<dbReference type="Gene3D" id="3.40.50.300">
    <property type="entry name" value="P-loop containing nucleotide triphosphate hydrolases"/>
    <property type="match status" value="1"/>
</dbReference>
<dbReference type="InterPro" id="IPR041069">
    <property type="entry name" value="FeoB_Cyto"/>
</dbReference>
<keyword evidence="7 17" id="KW-0812">Transmembrane</keyword>
<dbReference type="CDD" id="cd01879">
    <property type="entry name" value="FeoB"/>
    <property type="match status" value="1"/>
</dbReference>
<keyword evidence="5 17" id="KW-0410">Iron transport</keyword>
<feature type="transmembrane region" description="Helical" evidence="17">
    <location>
        <begin position="452"/>
        <end position="477"/>
    </location>
</feature>
<accession>A0A9D2SLL3</accession>
<organism evidence="19 20">
    <name type="scientific">Candidatus Fusicatenibacter intestinigallinarum</name>
    <dbReference type="NCBI Taxonomy" id="2838598"/>
    <lineage>
        <taxon>Bacteria</taxon>
        <taxon>Bacillati</taxon>
        <taxon>Bacillota</taxon>
        <taxon>Clostridia</taxon>
        <taxon>Lachnospirales</taxon>
        <taxon>Lachnospiraceae</taxon>
        <taxon>Fusicatenibacter</taxon>
    </lineage>
</organism>
<dbReference type="GO" id="GO:0046872">
    <property type="term" value="F:metal ion binding"/>
    <property type="evidence" value="ECO:0007669"/>
    <property type="project" value="UniProtKB-KW"/>
</dbReference>
<keyword evidence="10 17" id="KW-0408">Iron</keyword>
<feature type="binding site" evidence="16">
    <location>
        <position position="23"/>
    </location>
    <ligand>
        <name>Mg(2+)</name>
        <dbReference type="ChEBI" id="CHEBI:18420"/>
        <label>2</label>
    </ligand>
</feature>
<dbReference type="GO" id="GO:0005525">
    <property type="term" value="F:GTP binding"/>
    <property type="evidence" value="ECO:0007669"/>
    <property type="project" value="UniProtKB-KW"/>
</dbReference>
<name>A0A9D2SLL3_9FIRM</name>
<evidence type="ECO:0000256" key="1">
    <source>
        <dbReference type="ARBA" id="ARBA00003926"/>
    </source>
</evidence>
<dbReference type="GO" id="GO:0005886">
    <property type="term" value="C:plasma membrane"/>
    <property type="evidence" value="ECO:0007669"/>
    <property type="project" value="UniProtKB-SubCell"/>
</dbReference>
<dbReference type="Pfam" id="PF07670">
    <property type="entry name" value="Gate"/>
    <property type="match status" value="2"/>
</dbReference>
<evidence type="ECO:0000256" key="17">
    <source>
        <dbReference type="RuleBase" id="RU362098"/>
    </source>
</evidence>
<evidence type="ECO:0000256" key="13">
    <source>
        <dbReference type="ARBA" id="ARBA00023136"/>
    </source>
</evidence>
<keyword evidence="6" id="KW-0997">Cell inner membrane</keyword>
<evidence type="ECO:0000256" key="8">
    <source>
        <dbReference type="ARBA" id="ARBA00022741"/>
    </source>
</evidence>
<dbReference type="InterPro" id="IPR003373">
    <property type="entry name" value="Fe2_transport_prot-B"/>
</dbReference>
<keyword evidence="11" id="KW-0406">Ion transport</keyword>
<evidence type="ECO:0000256" key="16">
    <source>
        <dbReference type="PIRSR" id="PIRSR603373-2"/>
    </source>
</evidence>
<dbReference type="Pfam" id="PF02421">
    <property type="entry name" value="FeoB_N"/>
    <property type="match status" value="1"/>
</dbReference>
<feature type="transmembrane region" description="Helical" evidence="17">
    <location>
        <begin position="621"/>
        <end position="645"/>
    </location>
</feature>
<keyword evidence="8 15" id="KW-0547">Nucleotide-binding</keyword>
<dbReference type="AlphaFoldDB" id="A0A9D2SLL3"/>
<evidence type="ECO:0000256" key="9">
    <source>
        <dbReference type="ARBA" id="ARBA00022989"/>
    </source>
</evidence>
<keyword evidence="4" id="KW-1003">Cell membrane</keyword>
<keyword evidence="3 17" id="KW-0813">Transport</keyword>
<feature type="binding site" evidence="15">
    <location>
        <begin position="9"/>
        <end position="16"/>
    </location>
    <ligand>
        <name>GTP</name>
        <dbReference type="ChEBI" id="CHEBI:37565"/>
        <label>1</label>
    </ligand>
</feature>
<feature type="transmembrane region" description="Helical" evidence="17">
    <location>
        <begin position="554"/>
        <end position="574"/>
    </location>
</feature>
<dbReference type="PANTHER" id="PTHR43185">
    <property type="entry name" value="FERROUS IRON TRANSPORT PROTEIN B"/>
    <property type="match status" value="1"/>
</dbReference>
<feature type="binding site" evidence="15">
    <location>
        <begin position="114"/>
        <end position="117"/>
    </location>
    <ligand>
        <name>GTP</name>
        <dbReference type="ChEBI" id="CHEBI:37565"/>
        <label>1</label>
    </ligand>
</feature>
<feature type="binding site" evidence="15">
    <location>
        <begin position="54"/>
        <end position="57"/>
    </location>
    <ligand>
        <name>GTP</name>
        <dbReference type="ChEBI" id="CHEBI:37565"/>
        <label>1</label>
    </ligand>
</feature>
<dbReference type="Proteomes" id="UP000823849">
    <property type="component" value="Unassembled WGS sequence"/>
</dbReference>
<dbReference type="Pfam" id="PF07664">
    <property type="entry name" value="FeoB_C"/>
    <property type="match status" value="1"/>
</dbReference>
<feature type="binding site" evidence="16">
    <location>
        <position position="20"/>
    </location>
    <ligand>
        <name>Mg(2+)</name>
        <dbReference type="ChEBI" id="CHEBI:18420"/>
        <label>2</label>
    </ligand>
</feature>
<evidence type="ECO:0000256" key="15">
    <source>
        <dbReference type="PIRSR" id="PIRSR603373-1"/>
    </source>
</evidence>
<sequence>MAIKIALAGNPNCGKTTMFNALTGANQYVGNWPGVTVEKKEGRWKGQKDVVITDLPGIYSLSPYTLEEVVSRDYLMKDRPEAVLNLVDATNIERNLYLTTQVLELGIPVVIALNMADLMDKNGIKIDVKGLEKALGCTIVKTSALKGTGVQEAVKAAVAEASKKKTVQAKPCFSAKVEAAVSAVEEVLPAGILQEQRRWYAIKVLERDSKVLEELKLPASAKSKADAVIADLEKEMDDDTESIITNERYEYITSLISKYVKKPKEKMSTSDKIDRIVTNRVLGIPIFLVVMYVVYAIAVTTLGTYVTDWTNDVFVVAIQDAVTSGLKAIGAAAFLTDLIVNGIIGGLGAVLGFVPQMAILFLLLSILEDCGYMVRIAFVMDRVFRKFGLSGKSFIPLLISSGCGIPGIMASKTIENDNDRRLTIMTATFIPCGAKLPVIALMGGVIGAKITGFPAGALTFIMYVIGIAAVLVSAIILKKTKPFHGEAAPFVMELPAYHIPQVKTVLLHVWERLKGFIIKAGTILLLACIVMWFLGGYGFTDGGFGAVEDSADSLLAAVGGAIAVIFAPLGFGVGEHAWASVAASISGFSAKEAIVSTMGTLANVAGDVEDAGTVADAVGTWFPSAIAAFSFLLFNLLDSPCLAAISTMAKEMNDRKWFWFAILFQNVFAYVVTFMVYQIGAVATGAASFGAGTVIAIVFVIAFLFLLFRPDPYKGQQFKTKRSVAGA</sequence>
<keyword evidence="9 17" id="KW-1133">Transmembrane helix</keyword>
<feature type="transmembrane region" description="Helical" evidence="17">
    <location>
        <begin position="313"/>
        <end position="335"/>
    </location>
</feature>
<dbReference type="GO" id="GO:0015093">
    <property type="term" value="F:ferrous iron transmembrane transporter activity"/>
    <property type="evidence" value="ECO:0007669"/>
    <property type="project" value="UniProtKB-UniRule"/>
</dbReference>
<feature type="transmembrane region" description="Helical" evidence="17">
    <location>
        <begin position="516"/>
        <end position="534"/>
    </location>
</feature>
<feature type="domain" description="FeoB-type G" evidence="18">
    <location>
        <begin position="2"/>
        <end position="164"/>
    </location>
</feature>
<dbReference type="PANTHER" id="PTHR43185:SF1">
    <property type="entry name" value="FE(2+) TRANSPORTER FEOB"/>
    <property type="match status" value="1"/>
</dbReference>
<feature type="transmembrane region" description="Helical" evidence="17">
    <location>
        <begin position="657"/>
        <end position="680"/>
    </location>
</feature>
<feature type="binding site" evidence="16">
    <location>
        <position position="21"/>
    </location>
    <ligand>
        <name>Mg(2+)</name>
        <dbReference type="ChEBI" id="CHEBI:18420"/>
        <label>2</label>
    </ligand>
</feature>
<feature type="transmembrane region" description="Helical" evidence="17">
    <location>
        <begin position="347"/>
        <end position="367"/>
    </location>
</feature>
<comment type="function">
    <text evidence="1 17">Probable transporter of a GTP-driven Fe(2+) uptake system.</text>
</comment>
<evidence type="ECO:0000256" key="5">
    <source>
        <dbReference type="ARBA" id="ARBA00022496"/>
    </source>
</evidence>
<feature type="transmembrane region" description="Helical" evidence="17">
    <location>
        <begin position="581"/>
        <end position="601"/>
    </location>
</feature>
<dbReference type="PROSITE" id="PS51711">
    <property type="entry name" value="G_FEOB"/>
    <property type="match status" value="1"/>
</dbReference>
<feature type="transmembrane region" description="Helical" evidence="17">
    <location>
        <begin position="387"/>
        <end position="410"/>
    </location>
</feature>
<comment type="similarity">
    <text evidence="17">Belongs to the TRAFAC class TrmE-Era-EngA-EngB-Septin-like GTPase superfamily. FeoB GTPase (TC 9.A.8) family.</text>
</comment>
<feature type="binding site" evidence="15">
    <location>
        <begin position="34"/>
        <end position="38"/>
    </location>
    <ligand>
        <name>GTP</name>
        <dbReference type="ChEBI" id="CHEBI:37565"/>
        <label>1</label>
    </ligand>
</feature>
<evidence type="ECO:0000256" key="12">
    <source>
        <dbReference type="ARBA" id="ARBA00023134"/>
    </source>
</evidence>
<dbReference type="InterPro" id="IPR050860">
    <property type="entry name" value="FeoB_GTPase"/>
</dbReference>
<keyword evidence="16" id="KW-0460">Magnesium</keyword>
<dbReference type="NCBIfam" id="TIGR00437">
    <property type="entry name" value="feoB"/>
    <property type="match status" value="1"/>
</dbReference>
<protein>
    <recommendedName>
        <fullName evidence="14 17">Ferrous iron transport protein B</fullName>
    </recommendedName>
</protein>
<dbReference type="FunFam" id="3.40.50.300:FF:000426">
    <property type="entry name" value="Ferrous iron transport protein B"/>
    <property type="match status" value="1"/>
</dbReference>
<evidence type="ECO:0000256" key="2">
    <source>
        <dbReference type="ARBA" id="ARBA00004429"/>
    </source>
</evidence>
<evidence type="ECO:0000256" key="11">
    <source>
        <dbReference type="ARBA" id="ARBA00023065"/>
    </source>
</evidence>
<proteinExistence type="inferred from homology"/>
<dbReference type="Pfam" id="PF17910">
    <property type="entry name" value="FeoB_Cyto"/>
    <property type="match status" value="1"/>
</dbReference>
<dbReference type="EMBL" id="DWWU01000019">
    <property type="protein sequence ID" value="HJC15086.1"/>
    <property type="molecule type" value="Genomic_DNA"/>
</dbReference>
<reference evidence="19" key="2">
    <citation type="submission" date="2021-04" db="EMBL/GenBank/DDBJ databases">
        <authorList>
            <person name="Gilroy R."/>
        </authorList>
    </citation>
    <scope>NUCLEOTIDE SEQUENCE</scope>
    <source>
        <strain evidence="19">CHK185-5351</strain>
    </source>
</reference>
<keyword evidence="12 15" id="KW-0342">GTP-binding</keyword>
<evidence type="ECO:0000313" key="20">
    <source>
        <dbReference type="Proteomes" id="UP000823849"/>
    </source>
</evidence>
<evidence type="ECO:0000256" key="3">
    <source>
        <dbReference type="ARBA" id="ARBA00022448"/>
    </source>
</evidence>
<dbReference type="InterPro" id="IPR011642">
    <property type="entry name" value="Gate_dom"/>
</dbReference>
<evidence type="ECO:0000256" key="10">
    <source>
        <dbReference type="ARBA" id="ARBA00023004"/>
    </source>
</evidence>
<feature type="binding site" evidence="16">
    <location>
        <position position="24"/>
    </location>
    <ligand>
        <name>Mg(2+)</name>
        <dbReference type="ChEBI" id="CHEBI:18420"/>
        <label>2</label>
    </ligand>
</feature>